<reference evidence="2" key="1">
    <citation type="journal article" date="2016" name="Nat. Biotechnol.">
        <title>Sequencing wild and cultivated cassava and related species reveals extensive interspecific hybridization and genetic diversity.</title>
        <authorList>
            <person name="Bredeson J.V."/>
            <person name="Lyons J.B."/>
            <person name="Prochnik S.E."/>
            <person name="Wu G.A."/>
            <person name="Ha C.M."/>
            <person name="Edsinger-Gonzales E."/>
            <person name="Grimwood J."/>
            <person name="Schmutz J."/>
            <person name="Rabbi I.Y."/>
            <person name="Egesi C."/>
            <person name="Nauluvula P."/>
            <person name="Lebot V."/>
            <person name="Ndunguru J."/>
            <person name="Mkamilo G."/>
            <person name="Bart R.S."/>
            <person name="Setter T.L."/>
            <person name="Gleadow R.M."/>
            <person name="Kulakow P."/>
            <person name="Ferguson M.E."/>
            <person name="Rounsley S."/>
            <person name="Rokhsar D.S."/>
        </authorList>
    </citation>
    <scope>NUCLEOTIDE SEQUENCE [LARGE SCALE GENOMIC DNA]</scope>
    <source>
        <strain evidence="2">cv. AM560-2</strain>
    </source>
</reference>
<evidence type="ECO:0000313" key="1">
    <source>
        <dbReference type="EMBL" id="KAG8655021.1"/>
    </source>
</evidence>
<gene>
    <name evidence="1" type="ORF">MANES_05G203650v8</name>
</gene>
<keyword evidence="2" id="KW-1185">Reference proteome</keyword>
<sequence>MTQTSLIKERRIFCLQRKISCSMKFLCLPSKLVLCFVVSRKRCMRCFLFSAPSTPHAPPYIPICCLSYSTFCPLSPQQNHRTSQNRAFLAPLCLLYVRPCMYAKQNLLNQGPPLLFSTLINGFSSNLKRW</sequence>
<evidence type="ECO:0000313" key="2">
    <source>
        <dbReference type="Proteomes" id="UP000091857"/>
    </source>
</evidence>
<proteinExistence type="predicted"/>
<name>A0ACB7HS94_MANES</name>
<comment type="caution">
    <text evidence="1">The sequence shown here is derived from an EMBL/GenBank/DDBJ whole genome shotgun (WGS) entry which is preliminary data.</text>
</comment>
<dbReference type="Proteomes" id="UP000091857">
    <property type="component" value="Chromosome 5"/>
</dbReference>
<protein>
    <submittedName>
        <fullName evidence="1">Uncharacterized protein</fullName>
    </submittedName>
</protein>
<dbReference type="EMBL" id="CM004391">
    <property type="protein sequence ID" value="KAG8655021.1"/>
    <property type="molecule type" value="Genomic_DNA"/>
</dbReference>
<organism evidence="1 2">
    <name type="scientific">Manihot esculenta</name>
    <name type="common">Cassava</name>
    <name type="synonym">Jatropha manihot</name>
    <dbReference type="NCBI Taxonomy" id="3983"/>
    <lineage>
        <taxon>Eukaryota</taxon>
        <taxon>Viridiplantae</taxon>
        <taxon>Streptophyta</taxon>
        <taxon>Embryophyta</taxon>
        <taxon>Tracheophyta</taxon>
        <taxon>Spermatophyta</taxon>
        <taxon>Magnoliopsida</taxon>
        <taxon>eudicotyledons</taxon>
        <taxon>Gunneridae</taxon>
        <taxon>Pentapetalae</taxon>
        <taxon>rosids</taxon>
        <taxon>fabids</taxon>
        <taxon>Malpighiales</taxon>
        <taxon>Euphorbiaceae</taxon>
        <taxon>Crotonoideae</taxon>
        <taxon>Manihoteae</taxon>
        <taxon>Manihot</taxon>
    </lineage>
</organism>
<accession>A0ACB7HS94</accession>